<dbReference type="NCBIfam" id="TIGR04057">
    <property type="entry name" value="SusC_RagA_signa"/>
    <property type="match status" value="1"/>
</dbReference>
<gene>
    <name evidence="9" type="ORF">H9625_00490</name>
</gene>
<comment type="subcellular location">
    <subcellularLocation>
        <location evidence="1 7">Cell outer membrane</location>
        <topology evidence="1 7">Multi-pass membrane protein</topology>
    </subcellularLocation>
</comment>
<protein>
    <submittedName>
        <fullName evidence="9">TonB-dependent receptor</fullName>
    </submittedName>
</protein>
<dbReference type="Pfam" id="PF07715">
    <property type="entry name" value="Plug"/>
    <property type="match status" value="1"/>
</dbReference>
<evidence type="ECO:0000256" key="3">
    <source>
        <dbReference type="ARBA" id="ARBA00022452"/>
    </source>
</evidence>
<evidence type="ECO:0000313" key="10">
    <source>
        <dbReference type="Proteomes" id="UP000620874"/>
    </source>
</evidence>
<evidence type="ECO:0000256" key="7">
    <source>
        <dbReference type="PROSITE-ProRule" id="PRU01360"/>
    </source>
</evidence>
<evidence type="ECO:0000256" key="1">
    <source>
        <dbReference type="ARBA" id="ARBA00004571"/>
    </source>
</evidence>
<organism evidence="9 10">
    <name type="scientific">Phocaeicola intestinalis</name>
    <dbReference type="NCBI Taxonomy" id="2762212"/>
    <lineage>
        <taxon>Bacteria</taxon>
        <taxon>Pseudomonadati</taxon>
        <taxon>Bacteroidota</taxon>
        <taxon>Bacteroidia</taxon>
        <taxon>Bacteroidales</taxon>
        <taxon>Bacteroidaceae</taxon>
        <taxon>Phocaeicola</taxon>
    </lineage>
</organism>
<dbReference type="SUPFAM" id="SSF49464">
    <property type="entry name" value="Carboxypeptidase regulatory domain-like"/>
    <property type="match status" value="1"/>
</dbReference>
<keyword evidence="9" id="KW-0675">Receptor</keyword>
<keyword evidence="5 7" id="KW-0472">Membrane</keyword>
<dbReference type="SUPFAM" id="SSF56935">
    <property type="entry name" value="Porins"/>
    <property type="match status" value="1"/>
</dbReference>
<proteinExistence type="inferred from homology"/>
<name>A0ABR8Y409_9BACT</name>
<accession>A0ABR8Y409</accession>
<dbReference type="Pfam" id="PF13715">
    <property type="entry name" value="CarbopepD_reg_2"/>
    <property type="match status" value="1"/>
</dbReference>
<dbReference type="InterPro" id="IPR023996">
    <property type="entry name" value="TonB-dep_OMP_SusC/RagA"/>
</dbReference>
<keyword evidence="10" id="KW-1185">Reference proteome</keyword>
<dbReference type="InterPro" id="IPR036942">
    <property type="entry name" value="Beta-barrel_TonB_sf"/>
</dbReference>
<dbReference type="RefSeq" id="WP_087395959.1">
    <property type="nucleotide sequence ID" value="NZ_JACSPP010000001.1"/>
</dbReference>
<keyword evidence="4 7" id="KW-0812">Transmembrane</keyword>
<dbReference type="Gene3D" id="2.170.130.10">
    <property type="entry name" value="TonB-dependent receptor, plug domain"/>
    <property type="match status" value="1"/>
</dbReference>
<evidence type="ECO:0000256" key="4">
    <source>
        <dbReference type="ARBA" id="ARBA00022692"/>
    </source>
</evidence>
<dbReference type="InterPro" id="IPR012910">
    <property type="entry name" value="Plug_dom"/>
</dbReference>
<keyword evidence="2 7" id="KW-0813">Transport</keyword>
<sequence length="1173" mass="130248">MKEKVGRCCNIYRLKKTLDNASPSIKINNNSKYMKNMHLSEYFWNKECIFNKFRHSLSIAMCLLLPSSMVYAENLQDLKIEINKKNLKLSQLIKTVENQTDYLFVSNKSIDLNMTVSLQNGKGSVKEILNDALEELGLSYRIEGVNIILIQNKQTNSTGNKKISGTVVDRKGEAIIGANVVVKGNGGIGTITDMNGNFQLDVPEKSVLTITYIGYIPYEVKVDKISNLQVVLREDSKSLDEVVVIGYGTQKKSDITGAITQVKADDLPLTGNVSLGQMLSGKAPGMQITLNNAQPGGAVTVQIRGNAAGGAGNPGPLYVIDGYPMNVDNMEPGGGKYDGGSKSPLNNLNPADIESIEVLKDAAATSIYGARAANGVVLITTKRGKEGAAPMVKYSGSVSLSKRAKHEKMLDAAGFMTEHNRIGYENWLADNKIYPYGSTDPNSVAPYENKYSSDDIANAQTTDWLGAVERDAIMTQHNISLTGGTNKTSYYVSGSYLNQEGVIKSTGIERYSGRFNFDQTFNKYIKAGVNFSISQTTNDNAPLTTSQNENAGIIRAAMTANPTLPIYDENGDYMIDPQQPFLPNPVSLLEVDDESHNLELLGNFYLQVTPIEGLNIRMNAGFQKDKGERNTYMPKTTLYGFKEDGRATRSFINRNNNVFDITATYDKTFAEKHSFRVMGGYSYQKFFTDGLDASNSKFLTDIFKWYNLGAGESAKPTVGSYGNEEVLGSVFARLNYNYDNRYLIAATFRGDASSKFAENNKWGFFPSVALAWRVNNEAFMQGQNIVSDLKLRVSFGQTGNANIGSNALALYDTGRNYTFGDQVATGVTQTQLANPNLKWETTTEFNFGVDFGFFNNRIVGSMEYFTRRVSDLLDTKKLMSYNPINTIVANIGVKGSKGFELGLTTRNLIGEFQWTTDYVFSFYRDRWVERSPQWKKAIYENEHDMLNARYLMLSDGLVQPEDMNPDGTCKIPHMPNAKPGMIKYKDLHGRDENGNLTDGPDGKLDEADIVYMGTATSKFYVGFGNTFTYKGFDLNIFFYGYLGRKLENPAYLSYLKGSNAILNGSNMLAEVTNRWAHDNPNGKFPTCLNSPYDNFSTDFWLENANFLRCKNITLGYTLPKLGNFSKLVKNLRLYADVQNPFVITKYSGIDPEMNGLAAYPTQTTMSFGVDITF</sequence>
<reference evidence="9 10" key="1">
    <citation type="submission" date="2020-08" db="EMBL/GenBank/DDBJ databases">
        <title>A Genomic Blueprint of the Chicken Gut Microbiome.</title>
        <authorList>
            <person name="Gilroy R."/>
            <person name="Ravi A."/>
            <person name="Getino M."/>
            <person name="Pursley I."/>
            <person name="Horton D.L."/>
            <person name="Alikhan N.-F."/>
            <person name="Baker D."/>
            <person name="Gharbi K."/>
            <person name="Hall N."/>
            <person name="Watson M."/>
            <person name="Adriaenssens E.M."/>
            <person name="Foster-Nyarko E."/>
            <person name="Jarju S."/>
            <person name="Secka A."/>
            <person name="Antonio M."/>
            <person name="Oren A."/>
            <person name="Chaudhuri R."/>
            <person name="La Ragione R.M."/>
            <person name="Hildebrand F."/>
            <person name="Pallen M.J."/>
        </authorList>
    </citation>
    <scope>NUCLEOTIDE SEQUENCE [LARGE SCALE GENOMIC DNA]</scope>
    <source>
        <strain evidence="9 10">Sa1CVN1</strain>
    </source>
</reference>
<evidence type="ECO:0000256" key="2">
    <source>
        <dbReference type="ARBA" id="ARBA00022448"/>
    </source>
</evidence>
<dbReference type="Proteomes" id="UP000620874">
    <property type="component" value="Unassembled WGS sequence"/>
</dbReference>
<dbReference type="InterPro" id="IPR039426">
    <property type="entry name" value="TonB-dep_rcpt-like"/>
</dbReference>
<dbReference type="InterPro" id="IPR037066">
    <property type="entry name" value="Plug_dom_sf"/>
</dbReference>
<dbReference type="Gene3D" id="2.40.170.20">
    <property type="entry name" value="TonB-dependent receptor, beta-barrel domain"/>
    <property type="match status" value="1"/>
</dbReference>
<keyword evidence="6 7" id="KW-0998">Cell outer membrane</keyword>
<evidence type="ECO:0000256" key="6">
    <source>
        <dbReference type="ARBA" id="ARBA00023237"/>
    </source>
</evidence>
<evidence type="ECO:0000313" key="9">
    <source>
        <dbReference type="EMBL" id="MBD8038940.1"/>
    </source>
</evidence>
<evidence type="ECO:0000259" key="8">
    <source>
        <dbReference type="Pfam" id="PF07715"/>
    </source>
</evidence>
<dbReference type="InterPro" id="IPR023997">
    <property type="entry name" value="TonB-dep_OMP_SusC/RagA_CS"/>
</dbReference>
<comment type="similarity">
    <text evidence="7">Belongs to the TonB-dependent receptor family.</text>
</comment>
<dbReference type="NCBIfam" id="TIGR04056">
    <property type="entry name" value="OMP_RagA_SusC"/>
    <property type="match status" value="1"/>
</dbReference>
<evidence type="ECO:0000256" key="5">
    <source>
        <dbReference type="ARBA" id="ARBA00023136"/>
    </source>
</evidence>
<comment type="caution">
    <text evidence="9">The sequence shown here is derived from an EMBL/GenBank/DDBJ whole genome shotgun (WGS) entry which is preliminary data.</text>
</comment>
<keyword evidence="3 7" id="KW-1134">Transmembrane beta strand</keyword>
<feature type="domain" description="TonB-dependent receptor plug" evidence="8">
    <location>
        <begin position="252"/>
        <end position="376"/>
    </location>
</feature>
<dbReference type="EMBL" id="JACSPP010000001">
    <property type="protein sequence ID" value="MBD8038940.1"/>
    <property type="molecule type" value="Genomic_DNA"/>
</dbReference>
<dbReference type="Gene3D" id="2.60.40.1120">
    <property type="entry name" value="Carboxypeptidase-like, regulatory domain"/>
    <property type="match status" value="1"/>
</dbReference>
<dbReference type="PROSITE" id="PS52016">
    <property type="entry name" value="TONB_DEPENDENT_REC_3"/>
    <property type="match status" value="1"/>
</dbReference>
<dbReference type="InterPro" id="IPR008969">
    <property type="entry name" value="CarboxyPept-like_regulatory"/>
</dbReference>